<protein>
    <submittedName>
        <fullName evidence="1">Uncharacterized protein</fullName>
    </submittedName>
</protein>
<comment type="caution">
    <text evidence="1">The sequence shown here is derived from an EMBL/GenBank/DDBJ whole genome shotgun (WGS) entry which is preliminary data.</text>
</comment>
<name>A0A9P7A2T3_9AGAM</name>
<organism evidence="1 2">
    <name type="scientific">Suillus placidus</name>
    <dbReference type="NCBI Taxonomy" id="48579"/>
    <lineage>
        <taxon>Eukaryota</taxon>
        <taxon>Fungi</taxon>
        <taxon>Dikarya</taxon>
        <taxon>Basidiomycota</taxon>
        <taxon>Agaricomycotina</taxon>
        <taxon>Agaricomycetes</taxon>
        <taxon>Agaricomycetidae</taxon>
        <taxon>Boletales</taxon>
        <taxon>Suillineae</taxon>
        <taxon>Suillaceae</taxon>
        <taxon>Suillus</taxon>
    </lineage>
</organism>
<sequence>MDGVDCGDEGDNSMVQKSCEGVVMVGRGGVAEGRDAQGAAIFTWQRAWWEEWRKDCIGECAADIEDHFHILWAPFLSPEGPGGFVINNSPPEDSLLDLMIPDFLVPDHCS</sequence>
<evidence type="ECO:0000313" key="1">
    <source>
        <dbReference type="EMBL" id="KAG1781327.1"/>
    </source>
</evidence>
<dbReference type="AlphaFoldDB" id="A0A9P7A2T3"/>
<accession>A0A9P7A2T3</accession>
<dbReference type="Proteomes" id="UP000714275">
    <property type="component" value="Unassembled WGS sequence"/>
</dbReference>
<keyword evidence="2" id="KW-1185">Reference proteome</keyword>
<evidence type="ECO:0000313" key="2">
    <source>
        <dbReference type="Proteomes" id="UP000714275"/>
    </source>
</evidence>
<gene>
    <name evidence="1" type="ORF">EV702DRAFT_1042444</name>
</gene>
<reference evidence="1" key="1">
    <citation type="journal article" date="2020" name="New Phytol.">
        <title>Comparative genomics reveals dynamic genome evolution in host specialist ectomycorrhizal fungi.</title>
        <authorList>
            <person name="Lofgren L.A."/>
            <person name="Nguyen N.H."/>
            <person name="Vilgalys R."/>
            <person name="Ruytinx J."/>
            <person name="Liao H.L."/>
            <person name="Branco S."/>
            <person name="Kuo A."/>
            <person name="LaButti K."/>
            <person name="Lipzen A."/>
            <person name="Andreopoulos W."/>
            <person name="Pangilinan J."/>
            <person name="Riley R."/>
            <person name="Hundley H."/>
            <person name="Na H."/>
            <person name="Barry K."/>
            <person name="Grigoriev I.V."/>
            <person name="Stajich J.E."/>
            <person name="Kennedy P.G."/>
        </authorList>
    </citation>
    <scope>NUCLEOTIDE SEQUENCE</scope>
    <source>
        <strain evidence="1">DOB743</strain>
    </source>
</reference>
<proteinExistence type="predicted"/>
<dbReference type="EMBL" id="JABBWD010000006">
    <property type="protein sequence ID" value="KAG1781327.1"/>
    <property type="molecule type" value="Genomic_DNA"/>
</dbReference>